<comment type="caution">
    <text evidence="1">The sequence shown here is derived from an EMBL/GenBank/DDBJ whole genome shotgun (WGS) entry which is preliminary data.</text>
</comment>
<sequence>MNNLYNPRLFAGERSVLFVGFISLVFAYLSFAKNDDSVWLLKSYSNDITYGGTVTKVSENSYRFESRTNPFCFPDQVRCNKALVSYKNYTKPVEGKIVTYSFDFLIEQYNYSNSPDWWVLFQDWIRIDPNNRSGNRPISTVEVKSYGNKLYLRHKDSAFQWGTDPSRTKQVNNGELLIQVGVTYRLRIELTEGTTFNTGGMALFVNDKEVSRAHYQTKSATQWRENVQEFGLYHDKTFNTERKLEDQIIFSINNLIRTEQKKE</sequence>
<protein>
    <recommendedName>
        <fullName evidence="3">Polysaccharide lyase family 7 protein</fullName>
    </recommendedName>
</protein>
<dbReference type="Gene3D" id="2.60.120.200">
    <property type="match status" value="1"/>
</dbReference>
<keyword evidence="2" id="KW-1185">Reference proteome</keyword>
<dbReference type="AlphaFoldDB" id="A0A7X0NG73"/>
<reference evidence="1 2" key="1">
    <citation type="submission" date="2020-08" db="EMBL/GenBank/DDBJ databases">
        <title>Genomic Encyclopedia of Type Strains, Phase IV (KMG-IV): sequencing the most valuable type-strain genomes for metagenomic binning, comparative biology and taxonomic classification.</title>
        <authorList>
            <person name="Goeker M."/>
        </authorList>
    </citation>
    <scope>NUCLEOTIDE SEQUENCE [LARGE SCALE GENOMIC DNA]</scope>
    <source>
        <strain evidence="1 2">DSM 26287</strain>
    </source>
</reference>
<evidence type="ECO:0000313" key="1">
    <source>
        <dbReference type="EMBL" id="MBB6542753.1"/>
    </source>
</evidence>
<accession>A0A7X0NG73</accession>
<gene>
    <name evidence="1" type="ORF">HNQ55_001253</name>
</gene>
<evidence type="ECO:0008006" key="3">
    <source>
        <dbReference type="Google" id="ProtNLM"/>
    </source>
</evidence>
<proteinExistence type="predicted"/>
<dbReference type="RefSeq" id="WP_184423564.1">
    <property type="nucleotide sequence ID" value="NZ_AP027362.1"/>
</dbReference>
<dbReference type="EMBL" id="JACHHU010000007">
    <property type="protein sequence ID" value="MBB6542753.1"/>
    <property type="molecule type" value="Genomic_DNA"/>
</dbReference>
<name>A0A7X0NG73_9GAMM</name>
<dbReference type="Proteomes" id="UP000537141">
    <property type="component" value="Unassembled WGS sequence"/>
</dbReference>
<organism evidence="1 2">
    <name type="scientific">Thalassotalea piscium</name>
    <dbReference type="NCBI Taxonomy" id="1230533"/>
    <lineage>
        <taxon>Bacteria</taxon>
        <taxon>Pseudomonadati</taxon>
        <taxon>Pseudomonadota</taxon>
        <taxon>Gammaproteobacteria</taxon>
        <taxon>Alteromonadales</taxon>
        <taxon>Colwelliaceae</taxon>
        <taxon>Thalassotalea</taxon>
    </lineage>
</organism>
<evidence type="ECO:0000313" key="2">
    <source>
        <dbReference type="Proteomes" id="UP000537141"/>
    </source>
</evidence>